<feature type="transmembrane region" description="Helical" evidence="8">
    <location>
        <begin position="452"/>
        <end position="471"/>
    </location>
</feature>
<dbReference type="GO" id="GO:0005886">
    <property type="term" value="C:plasma membrane"/>
    <property type="evidence" value="ECO:0007669"/>
    <property type="project" value="UniProtKB-SubCell"/>
</dbReference>
<dbReference type="Gene3D" id="1.10.3470.10">
    <property type="entry name" value="ABC transporter involved in vitamin B12 uptake, BtuC"/>
    <property type="match status" value="2"/>
</dbReference>
<dbReference type="GO" id="GO:0022857">
    <property type="term" value="F:transmembrane transporter activity"/>
    <property type="evidence" value="ECO:0007669"/>
    <property type="project" value="InterPro"/>
</dbReference>
<feature type="transmembrane region" description="Helical" evidence="8">
    <location>
        <begin position="528"/>
        <end position="546"/>
    </location>
</feature>
<reference evidence="9 10" key="1">
    <citation type="submission" date="2017-07" db="EMBL/GenBank/DDBJ databases">
        <title>Isolation and whole genome analysis of endospore-forming bacteria from heroin.</title>
        <authorList>
            <person name="Kalinowski J."/>
            <person name="Ahrens B."/>
            <person name="Al-Dilaimi A."/>
            <person name="Winkler A."/>
            <person name="Wibberg D."/>
            <person name="Schleenbecker U."/>
            <person name="Ruckert C."/>
            <person name="Wolfel R."/>
            <person name="Grass G."/>
        </authorList>
    </citation>
    <scope>NUCLEOTIDE SEQUENCE [LARGE SCALE GENOMIC DNA]</scope>
    <source>
        <strain evidence="9 10">7539</strain>
    </source>
</reference>
<sequence>MNEQGKSVFYSFFLLIIGLSLLLVISGLHLTQGQAPFTLKELVLGLWEGDGRIQSVVFGIRMPRVAVGLLAGGALAMAGLVLQTLTKNPLASAGTLGINAGAYFMVVAAAVFFPGLNSSYPFIASFLGSAFAALLVFSLAGRAMDPVRVALTGMIVSLLFAAVTSGLQLMFEQETNGLFLWGAGTLIQNDWSGFRFALPFIVCAGLLLLLLGKQFDLLLLGEEAAAGLGASIQRIKAAGWLLAIMLAAATVSVAGPIGFIGLMAPHIVRMLGIRGHLQQLIHAFVWGAFLLIAADVLARFIQPGSEIPVGAITALIGGPWLMYLAYRTGKRYKGQNQTLRGNRSKLSFPWLITSMVAALLVVAIGALAFGGGSFYSFSEMVSGALFDTVTVQFRWPRVLVAFLVGSLLALCGVLLQSVLRNPLGDPSILGITSGGGVGALSVIVLFPSLSFAWVPVGAATGAGLAIAIILLATKRSNWEPISLALMGVAVSAMGSGIIQILTVKAGVGVAPVLLWLAGSTYGMNWQDVWFLAFVLIALVPISYSFSRQLDVLALNQEVSVTLGLRIQLVRVLVLLLAVGAGAAAVAVAGAISFIGLLAPHAARGIVGVKTRFVVPVSMLLGGILLVTADLLGRLVLYPKDIPSGLLVAIIGAPYLLYIMKKL</sequence>
<evidence type="ECO:0000256" key="1">
    <source>
        <dbReference type="ARBA" id="ARBA00004651"/>
    </source>
</evidence>
<evidence type="ECO:0000313" key="9">
    <source>
        <dbReference type="EMBL" id="PAE88973.1"/>
    </source>
</evidence>
<dbReference type="Pfam" id="PF01032">
    <property type="entry name" value="FecCD"/>
    <property type="match status" value="2"/>
</dbReference>
<dbReference type="SUPFAM" id="SSF81345">
    <property type="entry name" value="ABC transporter involved in vitamin B12 uptake, BtuC"/>
    <property type="match status" value="2"/>
</dbReference>
<name>A0A268NZQ1_SHOCL</name>
<feature type="transmembrane region" description="Helical" evidence="8">
    <location>
        <begin position="567"/>
        <end position="600"/>
    </location>
</feature>
<feature type="transmembrane region" description="Helical" evidence="8">
    <location>
        <begin position="612"/>
        <end position="631"/>
    </location>
</feature>
<dbReference type="NCBIfam" id="NF007871">
    <property type="entry name" value="PRK10577.2-2"/>
    <property type="match status" value="1"/>
</dbReference>
<feature type="transmembrane region" description="Helical" evidence="8">
    <location>
        <begin position="191"/>
        <end position="210"/>
    </location>
</feature>
<dbReference type="InterPro" id="IPR000522">
    <property type="entry name" value="ABC_transptr_permease_BtuC"/>
</dbReference>
<dbReference type="AlphaFoldDB" id="A0A268NZQ1"/>
<dbReference type="RefSeq" id="WP_011248587.1">
    <property type="nucleotide sequence ID" value="NZ_BOQS01000013.1"/>
</dbReference>
<keyword evidence="7 8" id="KW-0472">Membrane</keyword>
<feature type="transmembrane region" description="Helical" evidence="8">
    <location>
        <begin position="94"/>
        <end position="113"/>
    </location>
</feature>
<dbReference type="EMBL" id="NPCC01000012">
    <property type="protein sequence ID" value="PAE88973.1"/>
    <property type="molecule type" value="Genomic_DNA"/>
</dbReference>
<dbReference type="PANTHER" id="PTHR30472:SF1">
    <property type="entry name" value="FE(3+) DICITRATE TRANSPORT SYSTEM PERMEASE PROTEIN FECC-RELATED"/>
    <property type="match status" value="1"/>
</dbReference>
<keyword evidence="5 8" id="KW-0812">Transmembrane</keyword>
<dbReference type="PANTHER" id="PTHR30472">
    <property type="entry name" value="FERRIC ENTEROBACTIN TRANSPORT SYSTEM PERMEASE PROTEIN"/>
    <property type="match status" value="1"/>
</dbReference>
<organism evidence="9 10">
    <name type="scientific">Shouchella clausii</name>
    <name type="common">Alkalihalobacillus clausii</name>
    <dbReference type="NCBI Taxonomy" id="79880"/>
    <lineage>
        <taxon>Bacteria</taxon>
        <taxon>Bacillati</taxon>
        <taxon>Bacillota</taxon>
        <taxon>Bacilli</taxon>
        <taxon>Bacillales</taxon>
        <taxon>Bacillaceae</taxon>
        <taxon>Shouchella</taxon>
    </lineage>
</organism>
<evidence type="ECO:0000256" key="5">
    <source>
        <dbReference type="ARBA" id="ARBA00022692"/>
    </source>
</evidence>
<dbReference type="GO" id="GO:0033214">
    <property type="term" value="P:siderophore-iron import into cell"/>
    <property type="evidence" value="ECO:0007669"/>
    <property type="project" value="TreeGrafter"/>
</dbReference>
<evidence type="ECO:0000256" key="8">
    <source>
        <dbReference type="SAM" id="Phobius"/>
    </source>
</evidence>
<feature type="transmembrane region" description="Helical" evidence="8">
    <location>
        <begin position="119"/>
        <end position="137"/>
    </location>
</feature>
<dbReference type="CDD" id="cd06550">
    <property type="entry name" value="TM_ABC_iron-siderophores_like"/>
    <property type="match status" value="2"/>
</dbReference>
<keyword evidence="4" id="KW-1003">Cell membrane</keyword>
<evidence type="ECO:0000256" key="6">
    <source>
        <dbReference type="ARBA" id="ARBA00022989"/>
    </source>
</evidence>
<dbReference type="OMA" id="WMSGSTY"/>
<dbReference type="Proteomes" id="UP000216207">
    <property type="component" value="Unassembled WGS sequence"/>
</dbReference>
<feature type="transmembrane region" description="Helical" evidence="8">
    <location>
        <begin position="7"/>
        <end position="30"/>
    </location>
</feature>
<gene>
    <name evidence="9" type="ORF">CHH72_11410</name>
</gene>
<evidence type="ECO:0000256" key="3">
    <source>
        <dbReference type="ARBA" id="ARBA00022448"/>
    </source>
</evidence>
<accession>A0A268NZQ1</accession>
<comment type="subcellular location">
    <subcellularLocation>
        <location evidence="1">Cell membrane</location>
        <topology evidence="1">Multi-pass membrane protein</topology>
    </subcellularLocation>
</comment>
<feature type="transmembrane region" description="Helical" evidence="8">
    <location>
        <begin position="217"/>
        <end position="235"/>
    </location>
</feature>
<dbReference type="InterPro" id="IPR037294">
    <property type="entry name" value="ABC_BtuC-like"/>
</dbReference>
<evidence type="ECO:0000256" key="7">
    <source>
        <dbReference type="ARBA" id="ARBA00023136"/>
    </source>
</evidence>
<feature type="transmembrane region" description="Helical" evidence="8">
    <location>
        <begin position="483"/>
        <end position="516"/>
    </location>
</feature>
<feature type="transmembrane region" description="Helical" evidence="8">
    <location>
        <begin position="643"/>
        <end position="659"/>
    </location>
</feature>
<feature type="transmembrane region" description="Helical" evidence="8">
    <location>
        <begin position="307"/>
        <end position="326"/>
    </location>
</feature>
<feature type="transmembrane region" description="Helical" evidence="8">
    <location>
        <begin position="395"/>
        <end position="415"/>
    </location>
</feature>
<feature type="transmembrane region" description="Helical" evidence="8">
    <location>
        <begin position="347"/>
        <end position="375"/>
    </location>
</feature>
<keyword evidence="3" id="KW-0813">Transport</keyword>
<evidence type="ECO:0000313" key="10">
    <source>
        <dbReference type="Proteomes" id="UP000216207"/>
    </source>
</evidence>
<evidence type="ECO:0000256" key="4">
    <source>
        <dbReference type="ARBA" id="ARBA00022475"/>
    </source>
</evidence>
<feature type="transmembrane region" description="Helical" evidence="8">
    <location>
        <begin position="241"/>
        <end position="268"/>
    </location>
</feature>
<comment type="caution">
    <text evidence="9">The sequence shown here is derived from an EMBL/GenBank/DDBJ whole genome shotgun (WGS) entry which is preliminary data.</text>
</comment>
<evidence type="ECO:0000256" key="2">
    <source>
        <dbReference type="ARBA" id="ARBA00007935"/>
    </source>
</evidence>
<comment type="similarity">
    <text evidence="2">Belongs to the binding-protein-dependent transport system permease family. FecCD subfamily.</text>
</comment>
<protein>
    <submittedName>
        <fullName evidence="9">Fe(3+)-hydroxamate ABC transporter permease FhuB</fullName>
    </submittedName>
</protein>
<feature type="transmembrane region" description="Helical" evidence="8">
    <location>
        <begin position="149"/>
        <end position="171"/>
    </location>
</feature>
<feature type="transmembrane region" description="Helical" evidence="8">
    <location>
        <begin position="280"/>
        <end position="301"/>
    </location>
</feature>
<feature type="transmembrane region" description="Helical" evidence="8">
    <location>
        <begin position="65"/>
        <end position="82"/>
    </location>
</feature>
<keyword evidence="6 8" id="KW-1133">Transmembrane helix</keyword>
<feature type="transmembrane region" description="Helical" evidence="8">
    <location>
        <begin position="427"/>
        <end position="446"/>
    </location>
</feature>
<proteinExistence type="inferred from homology"/>